<sequence length="89" mass="9725">MKMLSPMQLFRRLRGSKSEDDTKKLSPVPLAGASRAFRGNSTLCNAYAPTSDSGNRCACCKRQYVPCSKQFQVFCSLDCKAAGYAAAVY</sequence>
<keyword evidence="2" id="KW-1185">Reference proteome</keyword>
<dbReference type="EMBL" id="VJMJ01000198">
    <property type="protein sequence ID" value="KAF0727284.1"/>
    <property type="molecule type" value="Genomic_DNA"/>
</dbReference>
<dbReference type="Proteomes" id="UP000481153">
    <property type="component" value="Unassembled WGS sequence"/>
</dbReference>
<accession>A0A6G0WJ96</accession>
<dbReference type="AlphaFoldDB" id="A0A6G0WJ96"/>
<comment type="caution">
    <text evidence="1">The sequence shown here is derived from an EMBL/GenBank/DDBJ whole genome shotgun (WGS) entry which is preliminary data.</text>
</comment>
<protein>
    <submittedName>
        <fullName evidence="1">Uncharacterized protein</fullName>
    </submittedName>
</protein>
<proteinExistence type="predicted"/>
<gene>
    <name evidence="1" type="ORF">Ae201684_014546</name>
</gene>
<reference evidence="1 2" key="1">
    <citation type="submission" date="2019-07" db="EMBL/GenBank/DDBJ databases">
        <title>Genomics analysis of Aphanomyces spp. identifies a new class of oomycete effector associated with host adaptation.</title>
        <authorList>
            <person name="Gaulin E."/>
        </authorList>
    </citation>
    <scope>NUCLEOTIDE SEQUENCE [LARGE SCALE GENOMIC DNA]</scope>
    <source>
        <strain evidence="1 2">ATCC 201684</strain>
    </source>
</reference>
<evidence type="ECO:0000313" key="2">
    <source>
        <dbReference type="Proteomes" id="UP000481153"/>
    </source>
</evidence>
<evidence type="ECO:0000313" key="1">
    <source>
        <dbReference type="EMBL" id="KAF0727284.1"/>
    </source>
</evidence>
<name>A0A6G0WJ96_9STRA</name>
<organism evidence="1 2">
    <name type="scientific">Aphanomyces euteiches</name>
    <dbReference type="NCBI Taxonomy" id="100861"/>
    <lineage>
        <taxon>Eukaryota</taxon>
        <taxon>Sar</taxon>
        <taxon>Stramenopiles</taxon>
        <taxon>Oomycota</taxon>
        <taxon>Saprolegniomycetes</taxon>
        <taxon>Saprolegniales</taxon>
        <taxon>Verrucalvaceae</taxon>
        <taxon>Aphanomyces</taxon>
    </lineage>
</organism>